<feature type="transmembrane region" description="Helical" evidence="1">
    <location>
        <begin position="91"/>
        <end position="110"/>
    </location>
</feature>
<gene>
    <name evidence="2" type="ORF">HLUCCO17_13070</name>
</gene>
<dbReference type="STRING" id="1653334.GA0071312_3117"/>
<keyword evidence="1" id="KW-1133">Transmembrane helix</keyword>
<accession>A0A0P7X4N2</accession>
<organism evidence="2 3">
    <name type="scientific">Saliniramus fredricksonii</name>
    <dbReference type="NCBI Taxonomy" id="1653334"/>
    <lineage>
        <taxon>Bacteria</taxon>
        <taxon>Pseudomonadati</taxon>
        <taxon>Pseudomonadota</taxon>
        <taxon>Alphaproteobacteria</taxon>
        <taxon>Hyphomicrobiales</taxon>
        <taxon>Salinarimonadaceae</taxon>
        <taxon>Saliniramus</taxon>
    </lineage>
</organism>
<dbReference type="Pfam" id="PF11335">
    <property type="entry name" value="DUF3137"/>
    <property type="match status" value="1"/>
</dbReference>
<protein>
    <recommendedName>
        <fullName evidence="4">DUF3137 domain-containing protein</fullName>
    </recommendedName>
</protein>
<sequence length="350" mass="39785">MTRETEVQDIRVTIISVDSGDPSLSKRDFMEIHELERGFAEVYRTRLRPRLDTLQRQRKAVVRRTLLELAALIALALFAGFLTWDYFGEDYLGRLVLGEAMVGLAGYMLVRRRARGWRDRMFAIVMPEITGFIGNLDYSASARDPKFAEVFRTRNLVGGHNRADIEHHVSGSRRGTPFEVAQAHLEQVTRGRNSSRRTVFKGLLVKVRAPYPVSPMIHVARDYGGMLNRVAEALTLGHRRHRERVMFDDAAFEERFAVYSADADLARATITPGLARALIAIDDEIGGQGRDAPLTAVFDGDWFYMAIPRRQDLLAMPSILRSEIDLEAAIHDIFADMTRLQRLIDRLHGY</sequence>
<feature type="transmembrane region" description="Helical" evidence="1">
    <location>
        <begin position="66"/>
        <end position="85"/>
    </location>
</feature>
<dbReference type="Proteomes" id="UP000050497">
    <property type="component" value="Unassembled WGS sequence"/>
</dbReference>
<keyword evidence="1" id="KW-0472">Membrane</keyword>
<proteinExistence type="predicted"/>
<evidence type="ECO:0008006" key="4">
    <source>
        <dbReference type="Google" id="ProtNLM"/>
    </source>
</evidence>
<dbReference type="InterPro" id="IPR021484">
    <property type="entry name" value="DUF3137"/>
</dbReference>
<dbReference type="EMBL" id="LJSX01000021">
    <property type="protein sequence ID" value="KPQ09822.1"/>
    <property type="molecule type" value="Genomic_DNA"/>
</dbReference>
<keyword evidence="1" id="KW-0812">Transmembrane</keyword>
<evidence type="ECO:0000313" key="3">
    <source>
        <dbReference type="Proteomes" id="UP000050497"/>
    </source>
</evidence>
<name>A0A0P7X4N2_9HYPH</name>
<evidence type="ECO:0000313" key="2">
    <source>
        <dbReference type="EMBL" id="KPQ09822.1"/>
    </source>
</evidence>
<dbReference type="AlphaFoldDB" id="A0A0P7X4N2"/>
<comment type="caution">
    <text evidence="2">The sequence shown here is derived from an EMBL/GenBank/DDBJ whole genome shotgun (WGS) entry which is preliminary data.</text>
</comment>
<evidence type="ECO:0000256" key="1">
    <source>
        <dbReference type="SAM" id="Phobius"/>
    </source>
</evidence>
<reference evidence="2 3" key="1">
    <citation type="submission" date="2015-09" db="EMBL/GenBank/DDBJ databases">
        <title>Identification and resolution of microdiversity through metagenomic sequencing of parallel consortia.</title>
        <authorList>
            <person name="Nelson W.C."/>
            <person name="Romine M.F."/>
            <person name="Lindemann S.R."/>
        </authorList>
    </citation>
    <scope>NUCLEOTIDE SEQUENCE [LARGE SCALE GENOMIC DNA]</scope>
    <source>
        <strain evidence="2">HL-109</strain>
    </source>
</reference>